<dbReference type="GO" id="GO:0097730">
    <property type="term" value="C:non-motile cilium"/>
    <property type="evidence" value="ECO:0007669"/>
    <property type="project" value="TreeGrafter"/>
</dbReference>
<name>A0A0N4V7X3_ENTVE</name>
<keyword evidence="3" id="KW-1185">Reference proteome</keyword>
<dbReference type="EMBL" id="UXUI01008342">
    <property type="protein sequence ID" value="VDD91258.1"/>
    <property type="molecule type" value="Genomic_DNA"/>
</dbReference>
<dbReference type="WBParaSite" id="EVEC_0000641401-mRNA-1">
    <property type="protein sequence ID" value="EVEC_0000641401-mRNA-1"/>
    <property type="gene ID" value="EVEC_0000641401"/>
</dbReference>
<evidence type="ECO:0000313" key="3">
    <source>
        <dbReference type="Proteomes" id="UP000274131"/>
    </source>
</evidence>
<organism evidence="4">
    <name type="scientific">Enterobius vermicularis</name>
    <name type="common">Human pinworm</name>
    <dbReference type="NCBI Taxonomy" id="51028"/>
    <lineage>
        <taxon>Eukaryota</taxon>
        <taxon>Metazoa</taxon>
        <taxon>Ecdysozoa</taxon>
        <taxon>Nematoda</taxon>
        <taxon>Chromadorea</taxon>
        <taxon>Rhabditida</taxon>
        <taxon>Spirurina</taxon>
        <taxon>Oxyuridomorpha</taxon>
        <taxon>Oxyuroidea</taxon>
        <taxon>Oxyuridae</taxon>
        <taxon>Enterobius</taxon>
    </lineage>
</organism>
<feature type="region of interest" description="Disordered" evidence="1">
    <location>
        <begin position="133"/>
        <end position="152"/>
    </location>
</feature>
<gene>
    <name evidence="2" type="ORF">EVEC_LOCUS6009</name>
</gene>
<protein>
    <submittedName>
        <fullName evidence="4">HYLS1_C domain-containing protein</fullName>
    </submittedName>
</protein>
<evidence type="ECO:0000313" key="4">
    <source>
        <dbReference type="WBParaSite" id="EVEC_0000641401-mRNA-1"/>
    </source>
</evidence>
<dbReference type="Proteomes" id="UP000274131">
    <property type="component" value="Unassembled WGS sequence"/>
</dbReference>
<dbReference type="AlphaFoldDB" id="A0A0N4V7X3"/>
<sequence>MVVSGSRHGYIVDTKDLLETIQEMGYDMSTEELPVFRKEFEKYLENEIARGDDQKSVSFLTYNNSLQEKRFLLLNGEASSHGIISNFSAKKAYLEEVFWNGLHLGFLGSNSRASRKFLKNFLKNRDVSHVRHQGLDVESDSSSSDASKHLDDSSSDQIYSVYQLLERIRDENARLASLGYPATSARECCCEDFPRSEPDVFVRALRPVLCPAPGGLPFRHDPVKTLELYKKIWSDNPPPGEKKRLGLRWKVRDFMLRREVSSVTYEDLTKARKINPEWLPKWYL</sequence>
<dbReference type="PANTHER" id="PTHR34174:SF1">
    <property type="entry name" value="CENTRIOLAR AND CILIOGENESIS-ASSOCIATED PROTEIN HYLS1"/>
    <property type="match status" value="1"/>
</dbReference>
<dbReference type="InterPro" id="IPR052319">
    <property type="entry name" value="Centriolar_ciliogenesis_assoc"/>
</dbReference>
<evidence type="ECO:0000313" key="2">
    <source>
        <dbReference type="EMBL" id="VDD91258.1"/>
    </source>
</evidence>
<evidence type="ECO:0000256" key="1">
    <source>
        <dbReference type="SAM" id="MobiDB-lite"/>
    </source>
</evidence>
<dbReference type="GO" id="GO:0005814">
    <property type="term" value="C:centriole"/>
    <property type="evidence" value="ECO:0007669"/>
    <property type="project" value="TreeGrafter"/>
</dbReference>
<dbReference type="GO" id="GO:0060271">
    <property type="term" value="P:cilium assembly"/>
    <property type="evidence" value="ECO:0007669"/>
    <property type="project" value="TreeGrafter"/>
</dbReference>
<proteinExistence type="predicted"/>
<dbReference type="OrthoDB" id="6343432at2759"/>
<reference evidence="4" key="1">
    <citation type="submission" date="2017-02" db="UniProtKB">
        <authorList>
            <consortium name="WormBaseParasite"/>
        </authorList>
    </citation>
    <scope>IDENTIFICATION</scope>
</reference>
<dbReference type="PANTHER" id="PTHR34174">
    <property type="entry name" value="HYDROLETHALUS SYNDROME PROTEIN 1"/>
    <property type="match status" value="1"/>
</dbReference>
<accession>A0A0N4V7X3</accession>
<reference evidence="2 3" key="2">
    <citation type="submission" date="2018-10" db="EMBL/GenBank/DDBJ databases">
        <authorList>
            <consortium name="Pathogen Informatics"/>
        </authorList>
    </citation>
    <scope>NUCLEOTIDE SEQUENCE [LARGE SCALE GENOMIC DNA]</scope>
</reference>
<dbReference type="STRING" id="51028.A0A0N4V7X3"/>